<dbReference type="OrthoDB" id="9801520at2"/>
<dbReference type="Proteomes" id="UP000002506">
    <property type="component" value="Chromosome"/>
</dbReference>
<reference evidence="8 9" key="1">
    <citation type="journal article" date="2009" name="PLoS Genet.">
        <title>Localized plasticity in the streamlined genomes of vinyl chloride respiring Dehalococcoides.</title>
        <authorList>
            <person name="McMurdie P.J."/>
            <person name="Behrens S.F."/>
            <person name="Muller J.A."/>
            <person name="Goke J."/>
            <person name="Ritalahti K.M."/>
            <person name="Wagner R."/>
            <person name="Goltsman E."/>
            <person name="Lapidus A."/>
            <person name="Holmes S."/>
            <person name="Loffler F.E."/>
            <person name="Spormann A.M."/>
        </authorList>
    </citation>
    <scope>NUCLEOTIDE SEQUENCE [LARGE SCALE GENOMIC DNA]</scope>
    <source>
        <strain evidence="8 9">VS</strain>
    </source>
</reference>
<evidence type="ECO:0000256" key="4">
    <source>
        <dbReference type="ARBA" id="ARBA00022801"/>
    </source>
</evidence>
<dbReference type="PIRSF" id="PIRSF018267">
    <property type="entry name" value="VSR_endonuc"/>
    <property type="match status" value="1"/>
</dbReference>
<dbReference type="HOGENOM" id="CLU_111913_2_2_0"/>
<dbReference type="InterPro" id="IPR011335">
    <property type="entry name" value="Restrct_endonuc-II-like"/>
</dbReference>
<dbReference type="GO" id="GO:0016787">
    <property type="term" value="F:hydrolase activity"/>
    <property type="evidence" value="ECO:0007669"/>
    <property type="project" value="UniProtKB-KW"/>
</dbReference>
<evidence type="ECO:0000256" key="1">
    <source>
        <dbReference type="ARBA" id="ARBA00022722"/>
    </source>
</evidence>
<dbReference type="KEGG" id="dev:DhcVS_255"/>
<sequence>MPDNLTPEQRSYCMSRIKGKDTGLEMRVRSALHEQGLRFRKNVKWLPGKPDIVFSKAKVAVFVDGDFWHGYRFPLWQNKVSDFWKKKISKNRERDIKNHRKLRRMGWTVIRLWQHEIQKNFEASIERILATALSKKRG</sequence>
<evidence type="ECO:0000259" key="7">
    <source>
        <dbReference type="Pfam" id="PF04480"/>
    </source>
</evidence>
<dbReference type="GO" id="GO:0006298">
    <property type="term" value="P:mismatch repair"/>
    <property type="evidence" value="ECO:0007669"/>
    <property type="project" value="UniProtKB-UniRule"/>
</dbReference>
<protein>
    <recommendedName>
        <fullName evidence="6">Very short patch repair endonuclease</fullName>
        <ecNumber evidence="6">3.1.-.-</ecNumber>
    </recommendedName>
</protein>
<dbReference type="EC" id="3.1.-.-" evidence="6"/>
<dbReference type="eggNOG" id="COG3727">
    <property type="taxonomic scope" value="Bacteria"/>
</dbReference>
<evidence type="ECO:0000256" key="2">
    <source>
        <dbReference type="ARBA" id="ARBA00022759"/>
    </source>
</evidence>
<name>D2BGG7_DEHMV</name>
<gene>
    <name evidence="8" type="ordered locus">DhcVS_255</name>
</gene>
<keyword evidence="5 6" id="KW-0234">DNA repair</keyword>
<evidence type="ECO:0000256" key="6">
    <source>
        <dbReference type="PIRNR" id="PIRNR018267"/>
    </source>
</evidence>
<accession>D2BGG7</accession>
<dbReference type="SUPFAM" id="SSF52980">
    <property type="entry name" value="Restriction endonuclease-like"/>
    <property type="match status" value="1"/>
</dbReference>
<comment type="function">
    <text evidence="6">May nick specific sequences that contain T:G mispairs resulting from m5C-deamination.</text>
</comment>
<dbReference type="NCBIfam" id="TIGR00632">
    <property type="entry name" value="vsr"/>
    <property type="match status" value="1"/>
</dbReference>
<dbReference type="GO" id="GO:0004519">
    <property type="term" value="F:endonuclease activity"/>
    <property type="evidence" value="ECO:0007669"/>
    <property type="project" value="UniProtKB-KW"/>
</dbReference>
<feature type="domain" description="DUF559" evidence="7">
    <location>
        <begin position="90"/>
        <end position="130"/>
    </location>
</feature>
<keyword evidence="2 6" id="KW-0255">Endonuclease</keyword>
<evidence type="ECO:0000256" key="5">
    <source>
        <dbReference type="ARBA" id="ARBA00023204"/>
    </source>
</evidence>
<proteinExistence type="inferred from homology"/>
<dbReference type="Pfam" id="PF04480">
    <property type="entry name" value="DUF559"/>
    <property type="match status" value="1"/>
</dbReference>
<keyword evidence="4 6" id="KW-0378">Hydrolase</keyword>
<dbReference type="InterPro" id="IPR004603">
    <property type="entry name" value="DNA_mismatch_endonuc_vsr"/>
</dbReference>
<dbReference type="RefSeq" id="WP_012881593.1">
    <property type="nucleotide sequence ID" value="NC_013552.1"/>
</dbReference>
<evidence type="ECO:0000256" key="3">
    <source>
        <dbReference type="ARBA" id="ARBA00022763"/>
    </source>
</evidence>
<evidence type="ECO:0000313" key="9">
    <source>
        <dbReference type="Proteomes" id="UP000002506"/>
    </source>
</evidence>
<comment type="similarity">
    <text evidence="6">Belongs to the vsr family.</text>
</comment>
<evidence type="ECO:0000313" key="8">
    <source>
        <dbReference type="EMBL" id="ACZ61417.1"/>
    </source>
</evidence>
<dbReference type="EMBL" id="CP001827">
    <property type="protein sequence ID" value="ACZ61417.1"/>
    <property type="molecule type" value="Genomic_DNA"/>
</dbReference>
<dbReference type="InterPro" id="IPR007569">
    <property type="entry name" value="DUF559"/>
</dbReference>
<dbReference type="Pfam" id="PF03852">
    <property type="entry name" value="Vsr"/>
    <property type="match status" value="1"/>
</dbReference>
<keyword evidence="3 6" id="KW-0227">DNA damage</keyword>
<organism evidence="8 9">
    <name type="scientific">Dehalococcoides mccartyi (strain VS)</name>
    <dbReference type="NCBI Taxonomy" id="311424"/>
    <lineage>
        <taxon>Bacteria</taxon>
        <taxon>Bacillati</taxon>
        <taxon>Chloroflexota</taxon>
        <taxon>Dehalococcoidia</taxon>
        <taxon>Dehalococcoidales</taxon>
        <taxon>Dehalococcoidaceae</taxon>
        <taxon>Dehalococcoides</taxon>
    </lineage>
</organism>
<dbReference type="CDD" id="cd00221">
    <property type="entry name" value="Vsr"/>
    <property type="match status" value="1"/>
</dbReference>
<dbReference type="AlphaFoldDB" id="D2BGG7"/>
<keyword evidence="1 6" id="KW-0540">Nuclease</keyword>
<dbReference type="Gene3D" id="3.40.960.10">
    <property type="entry name" value="VSR Endonuclease"/>
    <property type="match status" value="1"/>
</dbReference>